<accession>A0A0F8ZGQ4</accession>
<sequence length="61" mass="6924">MIFGVGGSFILEHSLLSTEVDAGNPMRIFQAAEYVLTIPQEKEIHFQNYKLELSDNQQVPE</sequence>
<evidence type="ECO:0000313" key="1">
    <source>
        <dbReference type="EMBL" id="KKK85190.1"/>
    </source>
</evidence>
<name>A0A0F8ZGQ4_9ZZZZ</name>
<comment type="caution">
    <text evidence="1">The sequence shown here is derived from an EMBL/GenBank/DDBJ whole genome shotgun (WGS) entry which is preliminary data.</text>
</comment>
<dbReference type="AlphaFoldDB" id="A0A0F8ZGQ4"/>
<reference evidence="1" key="1">
    <citation type="journal article" date="2015" name="Nature">
        <title>Complex archaea that bridge the gap between prokaryotes and eukaryotes.</title>
        <authorList>
            <person name="Spang A."/>
            <person name="Saw J.H."/>
            <person name="Jorgensen S.L."/>
            <person name="Zaremba-Niedzwiedzka K."/>
            <person name="Martijn J."/>
            <person name="Lind A.E."/>
            <person name="van Eijk R."/>
            <person name="Schleper C."/>
            <person name="Guy L."/>
            <person name="Ettema T.J."/>
        </authorList>
    </citation>
    <scope>NUCLEOTIDE SEQUENCE</scope>
</reference>
<organism evidence="1">
    <name type="scientific">marine sediment metagenome</name>
    <dbReference type="NCBI Taxonomy" id="412755"/>
    <lineage>
        <taxon>unclassified sequences</taxon>
        <taxon>metagenomes</taxon>
        <taxon>ecological metagenomes</taxon>
    </lineage>
</organism>
<dbReference type="EMBL" id="LAZR01051422">
    <property type="protein sequence ID" value="KKK85190.1"/>
    <property type="molecule type" value="Genomic_DNA"/>
</dbReference>
<proteinExistence type="predicted"/>
<protein>
    <submittedName>
        <fullName evidence="1">Uncharacterized protein</fullName>
    </submittedName>
</protein>
<gene>
    <name evidence="1" type="ORF">LCGC14_2775790</name>
</gene>
<feature type="non-terminal residue" evidence="1">
    <location>
        <position position="61"/>
    </location>
</feature>